<organism evidence="1">
    <name type="scientific">Siphoviridae sp. ctCIv11</name>
    <dbReference type="NCBI Taxonomy" id="2827806"/>
    <lineage>
        <taxon>Viruses</taxon>
        <taxon>Duplodnaviria</taxon>
        <taxon>Heunggongvirae</taxon>
        <taxon>Uroviricota</taxon>
        <taxon>Caudoviricetes</taxon>
    </lineage>
</organism>
<protein>
    <submittedName>
        <fullName evidence="1">Uncharacterized protein</fullName>
    </submittedName>
</protein>
<name>A0A8S5S2Q0_9CAUD</name>
<dbReference type="EMBL" id="BK032513">
    <property type="protein sequence ID" value="DAF45099.1"/>
    <property type="molecule type" value="Genomic_DNA"/>
</dbReference>
<proteinExistence type="predicted"/>
<accession>A0A8S5S2Q0</accession>
<reference evidence="1" key="1">
    <citation type="journal article" date="2021" name="Proc. Natl. Acad. Sci. U.S.A.">
        <title>A Catalog of Tens of Thousands of Viruses from Human Metagenomes Reveals Hidden Associations with Chronic Diseases.</title>
        <authorList>
            <person name="Tisza M.J."/>
            <person name="Buck C.B."/>
        </authorList>
    </citation>
    <scope>NUCLEOTIDE SEQUENCE</scope>
    <source>
        <strain evidence="1">CtCIv11</strain>
    </source>
</reference>
<evidence type="ECO:0000313" key="1">
    <source>
        <dbReference type="EMBL" id="DAF45099.1"/>
    </source>
</evidence>
<sequence>MKARDKIIELVATLKAPSLLIIGVEQFYKHYMSDCSKHKAILLVNKNHYEVSRYCIDTA</sequence>